<feature type="domain" description="Transcriptional repressor Tup1 N-terminal" evidence="11">
    <location>
        <begin position="19"/>
        <end position="93"/>
    </location>
</feature>
<feature type="repeat" description="WD" evidence="9">
    <location>
        <begin position="471"/>
        <end position="504"/>
    </location>
</feature>
<keyword evidence="3 9" id="KW-0853">WD repeat</keyword>
<feature type="compositionally biased region" description="Gly residues" evidence="10">
    <location>
        <begin position="179"/>
        <end position="194"/>
    </location>
</feature>
<dbReference type="PANTHER" id="PTHR19848:SF8">
    <property type="entry name" value="F-BOX AND WD REPEAT DOMAIN CONTAINING 7"/>
    <property type="match status" value="1"/>
</dbReference>
<dbReference type="PANTHER" id="PTHR19848">
    <property type="entry name" value="WD40 REPEAT PROTEIN"/>
    <property type="match status" value="1"/>
</dbReference>
<dbReference type="Pfam" id="PF00400">
    <property type="entry name" value="WD40"/>
    <property type="match status" value="7"/>
</dbReference>
<dbReference type="InterPro" id="IPR013890">
    <property type="entry name" value="Tscrpt_rep_Tup1_N"/>
</dbReference>
<keyword evidence="7" id="KW-0539">Nucleus</keyword>
<dbReference type="PROSITE" id="PS50082">
    <property type="entry name" value="WD_REPEATS_2"/>
    <property type="match status" value="6"/>
</dbReference>
<dbReference type="AlphaFoldDB" id="A0AAD7GJH2"/>
<dbReference type="GO" id="GO:0005634">
    <property type="term" value="C:nucleus"/>
    <property type="evidence" value="ECO:0007669"/>
    <property type="project" value="UniProtKB-SubCell"/>
</dbReference>
<protein>
    <submittedName>
        <fullName evidence="12">WD40-repeat-containing domain protein</fullName>
    </submittedName>
</protein>
<proteinExistence type="inferred from homology"/>
<dbReference type="EMBL" id="JARKIE010000029">
    <property type="protein sequence ID" value="KAJ7697653.1"/>
    <property type="molecule type" value="Genomic_DNA"/>
</dbReference>
<evidence type="ECO:0000256" key="4">
    <source>
        <dbReference type="ARBA" id="ARBA00022737"/>
    </source>
</evidence>
<evidence type="ECO:0000256" key="3">
    <source>
        <dbReference type="ARBA" id="ARBA00022574"/>
    </source>
</evidence>
<evidence type="ECO:0000259" key="11">
    <source>
        <dbReference type="Pfam" id="PF08581"/>
    </source>
</evidence>
<dbReference type="PROSITE" id="PS00678">
    <property type="entry name" value="WD_REPEATS_1"/>
    <property type="match status" value="3"/>
</dbReference>
<feature type="repeat" description="WD" evidence="9">
    <location>
        <begin position="573"/>
        <end position="609"/>
    </location>
</feature>
<evidence type="ECO:0000313" key="12">
    <source>
        <dbReference type="EMBL" id="KAJ7697653.1"/>
    </source>
</evidence>
<keyword evidence="13" id="KW-1185">Reference proteome</keyword>
<evidence type="ECO:0000256" key="8">
    <source>
        <dbReference type="ARBA" id="ARBA00060760"/>
    </source>
</evidence>
<feature type="repeat" description="WD" evidence="9">
    <location>
        <begin position="371"/>
        <end position="412"/>
    </location>
</feature>
<dbReference type="PRINTS" id="PR00320">
    <property type="entry name" value="GPROTEINBRPT"/>
</dbReference>
<comment type="similarity">
    <text evidence="8">Belongs to the WD repeat TUP1 family.</text>
</comment>
<keyword evidence="2" id="KW-0678">Repressor</keyword>
<dbReference type="InterPro" id="IPR020472">
    <property type="entry name" value="WD40_PAC1"/>
</dbReference>
<comment type="caution">
    <text evidence="12">The sequence shown here is derived from an EMBL/GenBank/DDBJ whole genome shotgun (WGS) entry which is preliminary data.</text>
</comment>
<keyword evidence="4" id="KW-0677">Repeat</keyword>
<evidence type="ECO:0000256" key="5">
    <source>
        <dbReference type="ARBA" id="ARBA00023015"/>
    </source>
</evidence>
<name>A0AAD7GJH2_MYCRO</name>
<accession>A0AAD7GJH2</accession>
<dbReference type="Proteomes" id="UP001221757">
    <property type="component" value="Unassembled WGS sequence"/>
</dbReference>
<evidence type="ECO:0000256" key="9">
    <source>
        <dbReference type="PROSITE-ProRule" id="PRU00221"/>
    </source>
</evidence>
<organism evidence="12 13">
    <name type="scientific">Mycena rosella</name>
    <name type="common">Pink bonnet</name>
    <name type="synonym">Agaricus rosellus</name>
    <dbReference type="NCBI Taxonomy" id="1033263"/>
    <lineage>
        <taxon>Eukaryota</taxon>
        <taxon>Fungi</taxon>
        <taxon>Dikarya</taxon>
        <taxon>Basidiomycota</taxon>
        <taxon>Agaricomycotina</taxon>
        <taxon>Agaricomycetes</taxon>
        <taxon>Agaricomycetidae</taxon>
        <taxon>Agaricales</taxon>
        <taxon>Marasmiineae</taxon>
        <taxon>Mycenaceae</taxon>
        <taxon>Mycena</taxon>
    </lineage>
</organism>
<keyword evidence="6" id="KW-0804">Transcription</keyword>
<dbReference type="FunFam" id="2.130.10.10:FF:000503">
    <property type="entry name" value="Glucose repression regulatory protein TUP1"/>
    <property type="match status" value="1"/>
</dbReference>
<dbReference type="PROSITE" id="PS50294">
    <property type="entry name" value="WD_REPEATS_REGION"/>
    <property type="match status" value="6"/>
</dbReference>
<dbReference type="InterPro" id="IPR036322">
    <property type="entry name" value="WD40_repeat_dom_sf"/>
</dbReference>
<dbReference type="Gene3D" id="2.130.10.10">
    <property type="entry name" value="YVTN repeat-like/Quinoprotein amine dehydrogenase"/>
    <property type="match status" value="1"/>
</dbReference>
<feature type="repeat" description="WD" evidence="9">
    <location>
        <begin position="336"/>
        <end position="370"/>
    </location>
</feature>
<evidence type="ECO:0000256" key="2">
    <source>
        <dbReference type="ARBA" id="ARBA00022491"/>
    </source>
</evidence>
<comment type="subcellular location">
    <subcellularLocation>
        <location evidence="1">Nucleus</location>
    </subcellularLocation>
</comment>
<feature type="compositionally biased region" description="Basic and acidic residues" evidence="10">
    <location>
        <begin position="224"/>
        <end position="245"/>
    </location>
</feature>
<dbReference type="InterPro" id="IPR001680">
    <property type="entry name" value="WD40_rpt"/>
</dbReference>
<sequence>MPPQHRTLQPTGPAHGHTRLVDALDTVKQEYDLLTTELVQARTLRDEYEAKVTSQINELNIIRQSLYELEAQHGKVRHQYEEEIAHLRAELHTLRQQPLQLPGPGIHPGEPAPGYFRERERGGDRDRERDRERERERERERDRGGERDPKRLKLKSGEHFSPLLKGPPPGAAVLPPVQNGGGLSGGPSGNGAGNGLPLPGVGAVDARMADARMVDARGGAMESPHARMVDSPHSHSHGPEERDFPDPADVPADLKKEGSDWFAVFNPRARPRVLTDVGLVHTLIHATVVCCVQFSADGKYLATGCNRTAQIYDVKTGVKTCVLADDSAGKAGDLYIRSVRFSPDGRYLATGAEDKQIRIWDIAKKRILRIFEGHTQEIYALDFSRDGRRLVSGSGDRTARVWDVDSGGCTILSVDDPVLPGAGAAAGGAAGGDAGVTSVAMSPDGRYVAAGSLDTLVRIWDAATGMLVERLRGHRDSVYSVVFTQDGRGIVSGSLDKTLKYWDVAGLGRRKEAGAVVKAEAGEKIGQCTMNFTGHKDYVLSVAVSHDGRWVVSGSKDRGVQFWDRAGVVQCMLQGHKNSVISIDLNPTGPLLATGSGDNLARIWSYTTA</sequence>
<gene>
    <name evidence="12" type="ORF">B0H17DRAFT_1051709</name>
</gene>
<dbReference type="Pfam" id="PF08581">
    <property type="entry name" value="Tup_N"/>
    <property type="match status" value="1"/>
</dbReference>
<evidence type="ECO:0000256" key="1">
    <source>
        <dbReference type="ARBA" id="ARBA00004123"/>
    </source>
</evidence>
<feature type="region of interest" description="Disordered" evidence="10">
    <location>
        <begin position="220"/>
        <end position="248"/>
    </location>
</feature>
<reference evidence="12" key="1">
    <citation type="submission" date="2023-03" db="EMBL/GenBank/DDBJ databases">
        <title>Massive genome expansion in bonnet fungi (Mycena s.s.) driven by repeated elements and novel gene families across ecological guilds.</title>
        <authorList>
            <consortium name="Lawrence Berkeley National Laboratory"/>
            <person name="Harder C.B."/>
            <person name="Miyauchi S."/>
            <person name="Viragh M."/>
            <person name="Kuo A."/>
            <person name="Thoen E."/>
            <person name="Andreopoulos B."/>
            <person name="Lu D."/>
            <person name="Skrede I."/>
            <person name="Drula E."/>
            <person name="Henrissat B."/>
            <person name="Morin E."/>
            <person name="Kohler A."/>
            <person name="Barry K."/>
            <person name="LaButti K."/>
            <person name="Morin E."/>
            <person name="Salamov A."/>
            <person name="Lipzen A."/>
            <person name="Mereny Z."/>
            <person name="Hegedus B."/>
            <person name="Baldrian P."/>
            <person name="Stursova M."/>
            <person name="Weitz H."/>
            <person name="Taylor A."/>
            <person name="Grigoriev I.V."/>
            <person name="Nagy L.G."/>
            <person name="Martin F."/>
            <person name="Kauserud H."/>
        </authorList>
    </citation>
    <scope>NUCLEOTIDE SEQUENCE</scope>
    <source>
        <strain evidence="12">CBHHK067</strain>
    </source>
</reference>
<feature type="repeat" description="WD" evidence="9">
    <location>
        <begin position="429"/>
        <end position="470"/>
    </location>
</feature>
<feature type="compositionally biased region" description="Basic and acidic residues" evidence="10">
    <location>
        <begin position="116"/>
        <end position="158"/>
    </location>
</feature>
<dbReference type="SUPFAM" id="SSF50978">
    <property type="entry name" value="WD40 repeat-like"/>
    <property type="match status" value="1"/>
</dbReference>
<evidence type="ECO:0000313" key="13">
    <source>
        <dbReference type="Proteomes" id="UP001221757"/>
    </source>
</evidence>
<keyword evidence="5" id="KW-0805">Transcription regulation</keyword>
<dbReference type="SMART" id="SM00320">
    <property type="entry name" value="WD40"/>
    <property type="match status" value="7"/>
</dbReference>
<dbReference type="InterPro" id="IPR015943">
    <property type="entry name" value="WD40/YVTN_repeat-like_dom_sf"/>
</dbReference>
<dbReference type="Gene3D" id="1.20.5.340">
    <property type="match status" value="1"/>
</dbReference>
<dbReference type="InterPro" id="IPR019775">
    <property type="entry name" value="WD40_repeat_CS"/>
</dbReference>
<evidence type="ECO:0000256" key="10">
    <source>
        <dbReference type="SAM" id="MobiDB-lite"/>
    </source>
</evidence>
<evidence type="ECO:0000256" key="6">
    <source>
        <dbReference type="ARBA" id="ARBA00023163"/>
    </source>
</evidence>
<evidence type="ECO:0000256" key="7">
    <source>
        <dbReference type="ARBA" id="ARBA00023242"/>
    </source>
</evidence>
<dbReference type="CDD" id="cd00200">
    <property type="entry name" value="WD40"/>
    <property type="match status" value="1"/>
</dbReference>
<feature type="region of interest" description="Disordered" evidence="10">
    <location>
        <begin position="98"/>
        <end position="197"/>
    </location>
</feature>
<feature type="repeat" description="WD" evidence="9">
    <location>
        <begin position="532"/>
        <end position="564"/>
    </location>
</feature>